<comment type="caution">
    <text evidence="1">The sequence shown here is derived from an EMBL/GenBank/DDBJ whole genome shotgun (WGS) entry which is preliminary data.</text>
</comment>
<evidence type="ECO:0000313" key="2">
    <source>
        <dbReference type="Proteomes" id="UP000192639"/>
    </source>
</evidence>
<organism evidence="1 2">
    <name type="scientific">Enterospora canceri</name>
    <dbReference type="NCBI Taxonomy" id="1081671"/>
    <lineage>
        <taxon>Eukaryota</taxon>
        <taxon>Fungi</taxon>
        <taxon>Fungi incertae sedis</taxon>
        <taxon>Microsporidia</taxon>
        <taxon>Enterocytozoonidae</taxon>
        <taxon>Enterospora</taxon>
    </lineage>
</organism>
<dbReference type="EMBL" id="LWDP01000140">
    <property type="protein sequence ID" value="ORD93223.1"/>
    <property type="molecule type" value="Genomic_DNA"/>
</dbReference>
<proteinExistence type="predicted"/>
<name>A0A1Y1S4A9_9MICR</name>
<sequence>MANYDEFGDGEDLAVGGIGCQTIITFPSQTGSLPSVLRRGILTTILTLKNVHKVKEVSIYGYEDI</sequence>
<dbReference type="Proteomes" id="UP000192639">
    <property type="component" value="Unassembled WGS sequence"/>
</dbReference>
<evidence type="ECO:0000313" key="1">
    <source>
        <dbReference type="EMBL" id="ORD93223.1"/>
    </source>
</evidence>
<keyword evidence="2" id="KW-1185">Reference proteome</keyword>
<protein>
    <submittedName>
        <fullName evidence="1">Uncharacterized protein</fullName>
    </submittedName>
</protein>
<accession>A0A1Y1S4A9</accession>
<reference evidence="1 2" key="1">
    <citation type="journal article" date="2017" name="Environ. Microbiol.">
        <title>Decay of the glycolytic pathway and adaptation to intranuclear parasitism within Enterocytozoonidae microsporidia.</title>
        <authorList>
            <person name="Wiredu Boakye D."/>
            <person name="Jaroenlak P."/>
            <person name="Prachumwat A."/>
            <person name="Williams T.A."/>
            <person name="Bateman K.S."/>
            <person name="Itsathitphaisarn O."/>
            <person name="Sritunyalucksana K."/>
            <person name="Paszkiewicz K.H."/>
            <person name="Moore K.A."/>
            <person name="Stentiford G.D."/>
            <person name="Williams B.A."/>
        </authorList>
    </citation>
    <scope>NUCLEOTIDE SEQUENCE [LARGE SCALE GENOMIC DNA]</scope>
    <source>
        <strain evidence="1 2">GB1</strain>
    </source>
</reference>
<dbReference type="VEuPathDB" id="MicrosporidiaDB:ECANGB1_574"/>
<dbReference type="AlphaFoldDB" id="A0A1Y1S4A9"/>
<gene>
    <name evidence="1" type="ORF">ECANGB1_574</name>
</gene>